<evidence type="ECO:0000259" key="1">
    <source>
        <dbReference type="Pfam" id="PF04542"/>
    </source>
</evidence>
<dbReference type="InterPro" id="IPR007627">
    <property type="entry name" value="RNA_pol_sigma70_r2"/>
</dbReference>
<dbReference type="AlphaFoldDB" id="A0A9X4LIZ3"/>
<dbReference type="RefSeq" id="WP_268147715.1">
    <property type="nucleotide sequence ID" value="NZ_JAPPUW010000003.1"/>
</dbReference>
<proteinExistence type="predicted"/>
<accession>A0A9X4LIZ3</accession>
<keyword evidence="4" id="KW-1185">Reference proteome</keyword>
<dbReference type="EMBL" id="SGUG01000016">
    <property type="protein sequence ID" value="MDG0863312.1"/>
    <property type="molecule type" value="Genomic_DNA"/>
</dbReference>
<dbReference type="Pfam" id="PF04542">
    <property type="entry name" value="Sigma70_r2"/>
    <property type="match status" value="1"/>
</dbReference>
<evidence type="ECO:0000313" key="3">
    <source>
        <dbReference type="EMBL" id="MDG0863312.1"/>
    </source>
</evidence>
<name>A0A9X4LIZ3_9BURK</name>
<dbReference type="InterPro" id="IPR013325">
    <property type="entry name" value="RNA_pol_sigma_r2"/>
</dbReference>
<dbReference type="GO" id="GO:0003700">
    <property type="term" value="F:DNA-binding transcription factor activity"/>
    <property type="evidence" value="ECO:0007669"/>
    <property type="project" value="InterPro"/>
</dbReference>
<evidence type="ECO:0000259" key="2">
    <source>
        <dbReference type="Pfam" id="PF20239"/>
    </source>
</evidence>
<dbReference type="Proteomes" id="UP001152766">
    <property type="component" value="Unassembled WGS sequence"/>
</dbReference>
<dbReference type="GO" id="GO:0006352">
    <property type="term" value="P:DNA-templated transcription initiation"/>
    <property type="evidence" value="ECO:0007669"/>
    <property type="project" value="InterPro"/>
</dbReference>
<dbReference type="SUPFAM" id="SSF88946">
    <property type="entry name" value="Sigma2 domain of RNA polymerase sigma factors"/>
    <property type="match status" value="1"/>
</dbReference>
<comment type="caution">
    <text evidence="3">The sequence shown here is derived from an EMBL/GenBank/DDBJ whole genome shotgun (WGS) entry which is preliminary data.</text>
</comment>
<dbReference type="InterPro" id="IPR046531">
    <property type="entry name" value="DUF6596"/>
</dbReference>
<evidence type="ECO:0000313" key="4">
    <source>
        <dbReference type="Proteomes" id="UP001152766"/>
    </source>
</evidence>
<protein>
    <submittedName>
        <fullName evidence="3">RNA polymerase subunit sigma-70</fullName>
    </submittedName>
</protein>
<dbReference type="PANTHER" id="PTHR47756:SF2">
    <property type="entry name" value="BLL6612 PROTEIN"/>
    <property type="match status" value="1"/>
</dbReference>
<dbReference type="Pfam" id="PF20239">
    <property type="entry name" value="DUF6596"/>
    <property type="match status" value="1"/>
</dbReference>
<feature type="domain" description="DUF6596" evidence="2">
    <location>
        <begin position="179"/>
        <end position="279"/>
    </location>
</feature>
<dbReference type="Gene3D" id="1.10.1740.10">
    <property type="match status" value="1"/>
</dbReference>
<dbReference type="PANTHER" id="PTHR47756">
    <property type="entry name" value="BLL6612 PROTEIN-RELATED"/>
    <property type="match status" value="1"/>
</dbReference>
<gene>
    <name evidence="3" type="ORF">EXJ73_12635</name>
</gene>
<organism evidence="3 4">
    <name type="scientific">Pelomonas aquatica</name>
    <dbReference type="NCBI Taxonomy" id="431058"/>
    <lineage>
        <taxon>Bacteria</taxon>
        <taxon>Pseudomonadati</taxon>
        <taxon>Pseudomonadota</taxon>
        <taxon>Betaproteobacteria</taxon>
        <taxon>Burkholderiales</taxon>
        <taxon>Sphaerotilaceae</taxon>
        <taxon>Roseateles</taxon>
    </lineage>
</organism>
<sequence>MNGEPAAAAEQAARRSYGRLVAYLSARSRDVAGAEDALADAFEAALTRWPRDGVPANPEAWLLTVARRKAIDTLRGRRRGEAAAAWLEWLAALETPADTGALPDRRLELMFACAHPAIDAAARAPLMLQAVLGFDAATIAAAFLVAPAAMSQRLVRAKAKIRQAGIGLAVPAQAELAERLGAVLSAIYAVYADAWTDAAGTDPHRRDLADEAIWLARLVASLLPQEPEALGLLALMLYSHARRAARRDAEGVYIPLSEQDATLWERPLIDEAEGLLHLAVSHGRPGRYQLEAAVQSAHLEGQRRGRVDWAAVEQLYAALCELGGSPVAALNHAVALSRTAGAEAGLARLDALQAELGGYQPYWAARAELLGRCGRHAEARQACEHAIALESDAAVRRFLQDRAAAWF</sequence>
<feature type="domain" description="RNA polymerase sigma-70 region 2" evidence="1">
    <location>
        <begin position="15"/>
        <end position="79"/>
    </location>
</feature>
<reference evidence="3" key="1">
    <citation type="submission" date="2019-02" db="EMBL/GenBank/DDBJ databases">
        <title>Draft genome of the type strain Pelomonas aquatica CCUG 52575T.</title>
        <authorList>
            <person name="Gomila M."/>
            <person name="Lalucat J."/>
        </authorList>
    </citation>
    <scope>NUCLEOTIDE SEQUENCE</scope>
    <source>
        <strain evidence="3">CCUG 52575</strain>
    </source>
</reference>